<name>A0A5C6AQK6_9BACT</name>
<keyword evidence="2" id="KW-1185">Reference proteome</keyword>
<evidence type="ECO:0000313" key="1">
    <source>
        <dbReference type="EMBL" id="TWU02000.1"/>
    </source>
</evidence>
<sequence length="75" mass="8714">MKRKRARDSVILYAVLKRGGERAICPLILLVLREAMTALRKYVPHYTFADYRTWEGDWELWDGIADSGSLASREQ</sequence>
<comment type="caution">
    <text evidence="1">The sequence shown here is derived from an EMBL/GenBank/DDBJ whole genome shotgun (WGS) entry which is preliminary data.</text>
</comment>
<gene>
    <name evidence="1" type="ORF">Pla100_17360</name>
</gene>
<dbReference type="Proteomes" id="UP000316213">
    <property type="component" value="Unassembled WGS sequence"/>
</dbReference>
<reference evidence="1 2" key="1">
    <citation type="submission" date="2019-02" db="EMBL/GenBank/DDBJ databases">
        <title>Deep-cultivation of Planctomycetes and their phenomic and genomic characterization uncovers novel biology.</title>
        <authorList>
            <person name="Wiegand S."/>
            <person name="Jogler M."/>
            <person name="Boedeker C."/>
            <person name="Pinto D."/>
            <person name="Vollmers J."/>
            <person name="Rivas-Marin E."/>
            <person name="Kohn T."/>
            <person name="Peeters S.H."/>
            <person name="Heuer A."/>
            <person name="Rast P."/>
            <person name="Oberbeckmann S."/>
            <person name="Bunk B."/>
            <person name="Jeske O."/>
            <person name="Meyerdierks A."/>
            <person name="Storesund J.E."/>
            <person name="Kallscheuer N."/>
            <person name="Luecker S."/>
            <person name="Lage O.M."/>
            <person name="Pohl T."/>
            <person name="Merkel B.J."/>
            <person name="Hornburger P."/>
            <person name="Mueller R.-W."/>
            <person name="Bruemmer F."/>
            <person name="Labrenz M."/>
            <person name="Spormann A.M."/>
            <person name="Op Den Camp H."/>
            <person name="Overmann J."/>
            <person name="Amann R."/>
            <person name="Jetten M.S.M."/>
            <person name="Mascher T."/>
            <person name="Medema M.H."/>
            <person name="Devos D.P."/>
            <person name="Kaster A.-K."/>
            <person name="Ovreas L."/>
            <person name="Rohde M."/>
            <person name="Galperin M.Y."/>
            <person name="Jogler C."/>
        </authorList>
    </citation>
    <scope>NUCLEOTIDE SEQUENCE [LARGE SCALE GENOMIC DNA]</scope>
    <source>
        <strain evidence="1 2">Pla100</strain>
    </source>
</reference>
<protein>
    <submittedName>
        <fullName evidence="1">Uncharacterized protein</fullName>
    </submittedName>
</protein>
<accession>A0A5C6AQK6</accession>
<evidence type="ECO:0000313" key="2">
    <source>
        <dbReference type="Proteomes" id="UP000316213"/>
    </source>
</evidence>
<organism evidence="1 2">
    <name type="scientific">Neorhodopirellula pilleata</name>
    <dbReference type="NCBI Taxonomy" id="2714738"/>
    <lineage>
        <taxon>Bacteria</taxon>
        <taxon>Pseudomonadati</taxon>
        <taxon>Planctomycetota</taxon>
        <taxon>Planctomycetia</taxon>
        <taxon>Pirellulales</taxon>
        <taxon>Pirellulaceae</taxon>
        <taxon>Neorhodopirellula</taxon>
    </lineage>
</organism>
<dbReference type="AlphaFoldDB" id="A0A5C6AQK6"/>
<dbReference type="EMBL" id="SJPM01000002">
    <property type="protein sequence ID" value="TWU02000.1"/>
    <property type="molecule type" value="Genomic_DNA"/>
</dbReference>
<proteinExistence type="predicted"/>